<reference evidence="2" key="1">
    <citation type="submission" date="2014-03" db="EMBL/GenBank/DDBJ databases">
        <authorList>
            <person name="Aksoy S."/>
            <person name="Warren W."/>
            <person name="Wilson R.K."/>
        </authorList>
    </citation>
    <scope>NUCLEOTIDE SEQUENCE [LARGE SCALE GENOMIC DNA]</scope>
    <source>
        <strain evidence="2">IAEA</strain>
    </source>
</reference>
<proteinExistence type="predicted"/>
<sequence length="137" mass="16195">MNSTNAQFLRKRLYGANNTPLNACVHECVRTFFPFQQNYKKRAQVVNMELIENILHIFRTHCNIAIILINYDWCYLIIDCTHIYEAEYTAPKVHKVVSSMIGDFEARQQKLHFFNLKPRVALVLLPLCQPPTRRKER</sequence>
<organism evidence="1 2">
    <name type="scientific">Glossina brevipalpis</name>
    <dbReference type="NCBI Taxonomy" id="37001"/>
    <lineage>
        <taxon>Eukaryota</taxon>
        <taxon>Metazoa</taxon>
        <taxon>Ecdysozoa</taxon>
        <taxon>Arthropoda</taxon>
        <taxon>Hexapoda</taxon>
        <taxon>Insecta</taxon>
        <taxon>Pterygota</taxon>
        <taxon>Neoptera</taxon>
        <taxon>Endopterygota</taxon>
        <taxon>Diptera</taxon>
        <taxon>Brachycera</taxon>
        <taxon>Muscomorpha</taxon>
        <taxon>Hippoboscoidea</taxon>
        <taxon>Glossinidae</taxon>
        <taxon>Glossina</taxon>
    </lineage>
</organism>
<reference evidence="1" key="2">
    <citation type="submission" date="2020-05" db="UniProtKB">
        <authorList>
            <consortium name="EnsemblMetazoa"/>
        </authorList>
    </citation>
    <scope>IDENTIFICATION</scope>
    <source>
        <strain evidence="1">IAEA</strain>
    </source>
</reference>
<dbReference type="AlphaFoldDB" id="A0A1A9W8S9"/>
<dbReference type="VEuPathDB" id="VectorBase:GBRI010415"/>
<accession>A0A1A9W8S9</accession>
<evidence type="ECO:0000313" key="1">
    <source>
        <dbReference type="EnsemblMetazoa" id="GBRI010415-PA"/>
    </source>
</evidence>
<dbReference type="Proteomes" id="UP000091820">
    <property type="component" value="Unassembled WGS sequence"/>
</dbReference>
<evidence type="ECO:0000313" key="2">
    <source>
        <dbReference type="Proteomes" id="UP000091820"/>
    </source>
</evidence>
<dbReference type="EnsemblMetazoa" id="GBRI010415-RA">
    <property type="protein sequence ID" value="GBRI010415-PA"/>
    <property type="gene ID" value="GBRI010415"/>
</dbReference>
<keyword evidence="2" id="KW-1185">Reference proteome</keyword>
<name>A0A1A9W8S9_9MUSC</name>
<protein>
    <submittedName>
        <fullName evidence="1">Uncharacterized protein</fullName>
    </submittedName>
</protein>